<keyword evidence="4" id="KW-0496">Mitochondrion</keyword>
<reference evidence="9" key="1">
    <citation type="submission" date="2025-08" db="UniProtKB">
        <authorList>
            <consortium name="Ensembl"/>
        </authorList>
    </citation>
    <scope>IDENTIFICATION</scope>
</reference>
<dbReference type="PANTHER" id="PTHR31542">
    <property type="entry name" value="39A RIBOSOMAL PROTEIN L50, MITOCHONDRIAL"/>
    <property type="match status" value="1"/>
</dbReference>
<evidence type="ECO:0000256" key="7">
    <source>
        <dbReference type="ARBA" id="ARBA00035398"/>
    </source>
</evidence>
<dbReference type="Pfam" id="PF10501">
    <property type="entry name" value="Ribosomal_L50"/>
    <property type="match status" value="1"/>
</dbReference>
<comment type="similarity">
    <text evidence="2">Belongs to the mitochondrion-specific ribosomal protein mL50 family.</text>
</comment>
<feature type="region of interest" description="Disordered" evidence="8">
    <location>
        <begin position="20"/>
        <end position="59"/>
    </location>
</feature>
<evidence type="ECO:0000313" key="10">
    <source>
        <dbReference type="Proteomes" id="UP000594220"/>
    </source>
</evidence>
<proteinExistence type="inferred from homology"/>
<dbReference type="Ensembl" id="ENSCPRT00005025125.1">
    <property type="protein sequence ID" value="ENSCPRP00005021507.1"/>
    <property type="gene ID" value="ENSCPRG00005014946.1"/>
</dbReference>
<dbReference type="GO" id="GO:0005829">
    <property type="term" value="C:cytosol"/>
    <property type="evidence" value="ECO:0007669"/>
    <property type="project" value="Ensembl"/>
</dbReference>
<accession>A0A7M4G0X6</accession>
<evidence type="ECO:0000256" key="8">
    <source>
        <dbReference type="SAM" id="MobiDB-lite"/>
    </source>
</evidence>
<keyword evidence="5" id="KW-0687">Ribonucleoprotein</keyword>
<keyword evidence="3" id="KW-0689">Ribosomal protein</keyword>
<dbReference type="InterPro" id="IPR018305">
    <property type="entry name" value="Ribosomal_m50"/>
</dbReference>
<organism evidence="9 10">
    <name type="scientific">Crocodylus porosus</name>
    <name type="common">Saltwater crocodile</name>
    <name type="synonym">Estuarine crocodile</name>
    <dbReference type="NCBI Taxonomy" id="8502"/>
    <lineage>
        <taxon>Eukaryota</taxon>
        <taxon>Metazoa</taxon>
        <taxon>Chordata</taxon>
        <taxon>Craniata</taxon>
        <taxon>Vertebrata</taxon>
        <taxon>Euteleostomi</taxon>
        <taxon>Archelosauria</taxon>
        <taxon>Archosauria</taxon>
        <taxon>Crocodylia</taxon>
        <taxon>Longirostres</taxon>
        <taxon>Crocodylidae</taxon>
        <taxon>Crocodylus</taxon>
    </lineage>
</organism>
<evidence type="ECO:0000256" key="3">
    <source>
        <dbReference type="ARBA" id="ARBA00022980"/>
    </source>
</evidence>
<sequence>RGGAATSGVKRSGLPKDVTIARSVFGSRRKQEAEANAAPPEDAEPDLACPPPRSRRYVPPENLSRLLKARVRALAGPALAADWRHTPLRDLGLRYNLLAQLAAELGHTVPNSQLHQMRTAQDVLNFYSIPVKDASKFDELCAADLPPNLKITWEY</sequence>
<name>A0A7M4G0X6_CROPO</name>
<evidence type="ECO:0000256" key="1">
    <source>
        <dbReference type="ARBA" id="ARBA00004173"/>
    </source>
</evidence>
<comment type="subcellular location">
    <subcellularLocation>
        <location evidence="1">Mitochondrion</location>
    </subcellularLocation>
</comment>
<dbReference type="OMA" id="LMCSAQD"/>
<keyword evidence="10" id="KW-1185">Reference proteome</keyword>
<evidence type="ECO:0000256" key="5">
    <source>
        <dbReference type="ARBA" id="ARBA00023274"/>
    </source>
</evidence>
<reference evidence="9" key="2">
    <citation type="submission" date="2025-09" db="UniProtKB">
        <authorList>
            <consortium name="Ensembl"/>
        </authorList>
    </citation>
    <scope>IDENTIFICATION</scope>
</reference>
<evidence type="ECO:0000256" key="2">
    <source>
        <dbReference type="ARBA" id="ARBA00008860"/>
    </source>
</evidence>
<dbReference type="Proteomes" id="UP000594220">
    <property type="component" value="Unplaced"/>
</dbReference>
<dbReference type="GO" id="GO:0005762">
    <property type="term" value="C:mitochondrial large ribosomal subunit"/>
    <property type="evidence" value="ECO:0007669"/>
    <property type="project" value="Ensembl"/>
</dbReference>
<protein>
    <recommendedName>
        <fullName evidence="6">Large ribosomal subunit protein mL50</fullName>
    </recommendedName>
    <alternativeName>
        <fullName evidence="7">39S ribosomal protein L50, mitochondrial</fullName>
    </alternativeName>
</protein>
<dbReference type="PANTHER" id="PTHR31542:SF1">
    <property type="entry name" value="LARGE RIBOSOMAL SUBUNIT PROTEIN ML50"/>
    <property type="match status" value="1"/>
</dbReference>
<evidence type="ECO:0000256" key="6">
    <source>
        <dbReference type="ARBA" id="ARBA00035183"/>
    </source>
</evidence>
<evidence type="ECO:0000313" key="9">
    <source>
        <dbReference type="Ensembl" id="ENSCPRP00005021507.1"/>
    </source>
</evidence>
<dbReference type="GeneTree" id="ENSGT00390000004279"/>
<gene>
    <name evidence="9" type="primary">MRPL50</name>
</gene>
<evidence type="ECO:0000256" key="4">
    <source>
        <dbReference type="ARBA" id="ARBA00023128"/>
    </source>
</evidence>
<dbReference type="AlphaFoldDB" id="A0A7M4G0X6"/>